<dbReference type="PRINTS" id="PR00412">
    <property type="entry name" value="EPOXHYDRLASE"/>
</dbReference>
<keyword evidence="3" id="KW-0378">Hydrolase</keyword>
<dbReference type="Gene3D" id="3.40.50.1820">
    <property type="entry name" value="alpha/beta hydrolase"/>
    <property type="match status" value="1"/>
</dbReference>
<dbReference type="GO" id="GO:0016787">
    <property type="term" value="F:hydrolase activity"/>
    <property type="evidence" value="ECO:0007669"/>
    <property type="project" value="UniProtKB-KW"/>
</dbReference>
<evidence type="ECO:0000259" key="2">
    <source>
        <dbReference type="Pfam" id="PF00561"/>
    </source>
</evidence>
<comment type="caution">
    <text evidence="3">The sequence shown here is derived from an EMBL/GenBank/DDBJ whole genome shotgun (WGS) entry which is preliminary data.</text>
</comment>
<dbReference type="Pfam" id="PF00561">
    <property type="entry name" value="Abhydrolase_1"/>
    <property type="match status" value="1"/>
</dbReference>
<reference evidence="3 4" key="1">
    <citation type="submission" date="2019-07" db="EMBL/GenBank/DDBJ databases">
        <authorList>
            <person name="Yang M."/>
            <person name="Zhao D."/>
            <person name="Xiang H."/>
        </authorList>
    </citation>
    <scope>NUCLEOTIDE SEQUENCE [LARGE SCALE GENOMIC DNA]</scope>
    <source>
        <strain evidence="3 4">IM1326</strain>
    </source>
</reference>
<dbReference type="InterPro" id="IPR000073">
    <property type="entry name" value="AB_hydrolase_1"/>
</dbReference>
<dbReference type="OrthoDB" id="9773293at2"/>
<proteinExistence type="predicted"/>
<dbReference type="AlphaFoldDB" id="A0A552X3G8"/>
<organism evidence="3 4">
    <name type="scientific">Aliidiomarina halalkaliphila</name>
    <dbReference type="NCBI Taxonomy" id="2593535"/>
    <lineage>
        <taxon>Bacteria</taxon>
        <taxon>Pseudomonadati</taxon>
        <taxon>Pseudomonadota</taxon>
        <taxon>Gammaproteobacteria</taxon>
        <taxon>Alteromonadales</taxon>
        <taxon>Idiomarinaceae</taxon>
        <taxon>Aliidiomarina</taxon>
    </lineage>
</organism>
<dbReference type="PANTHER" id="PTHR43194">
    <property type="entry name" value="HYDROLASE ALPHA/BETA FOLD FAMILY"/>
    <property type="match status" value="1"/>
</dbReference>
<keyword evidence="1" id="KW-0812">Transmembrane</keyword>
<dbReference type="RefSeq" id="WP_143233957.1">
    <property type="nucleotide sequence ID" value="NZ_VJWL01000001.1"/>
</dbReference>
<feature type="domain" description="AB hydrolase-1" evidence="2">
    <location>
        <begin position="67"/>
        <end position="297"/>
    </location>
</feature>
<accession>A0A552X3G8</accession>
<dbReference type="InterPro" id="IPR029058">
    <property type="entry name" value="AB_hydrolase_fold"/>
</dbReference>
<dbReference type="EMBL" id="VJWL01000001">
    <property type="protein sequence ID" value="TRW49535.1"/>
    <property type="molecule type" value="Genomic_DNA"/>
</dbReference>
<protein>
    <submittedName>
        <fullName evidence="3">Alpha/beta fold hydrolase</fullName>
    </submittedName>
</protein>
<feature type="transmembrane region" description="Helical" evidence="1">
    <location>
        <begin position="6"/>
        <end position="24"/>
    </location>
</feature>
<evidence type="ECO:0000256" key="1">
    <source>
        <dbReference type="SAM" id="Phobius"/>
    </source>
</evidence>
<dbReference type="PRINTS" id="PR00111">
    <property type="entry name" value="ABHYDROLASE"/>
</dbReference>
<dbReference type="InterPro" id="IPR050228">
    <property type="entry name" value="Carboxylesterase_BioH"/>
</dbReference>
<keyword evidence="1" id="KW-1133">Transmembrane helix</keyword>
<sequence length="312" mass="34948">MRALRWFGFTIIALLIAVLVFVFYSHFKHFEESYHLNSEHRAKAPGQFVELSQGFTHYHVSGPADGPVVVLIHGFSIPSEVWGDTDAALAEAGFRVIRYDLYGRGYSDRPEAQYNHQLFVTQLIELLDALGVVEPVQLVGLSMGGAVTMHAAALHPERIKAAALIAPLYQPLQPPPMPERIGHYMISGFYVPGLRESLSADYLRPEQQATMKAAYEAQMRFRGFTRALTSSFYAFTTEDHPARYRATKANGMPVMLIWGTHDNIVPYRQHEGVIEDAHVANFLSVDGAGHTPHLEQPDEVNYALVRFLGRVL</sequence>
<dbReference type="SUPFAM" id="SSF53474">
    <property type="entry name" value="alpha/beta-Hydrolases"/>
    <property type="match status" value="1"/>
</dbReference>
<dbReference type="Proteomes" id="UP000320359">
    <property type="component" value="Unassembled WGS sequence"/>
</dbReference>
<name>A0A552X3G8_9GAMM</name>
<evidence type="ECO:0000313" key="3">
    <source>
        <dbReference type="EMBL" id="TRW49535.1"/>
    </source>
</evidence>
<dbReference type="PANTHER" id="PTHR43194:SF2">
    <property type="entry name" value="PEROXISOMAL MEMBRANE PROTEIN LPX1"/>
    <property type="match status" value="1"/>
</dbReference>
<evidence type="ECO:0000313" key="4">
    <source>
        <dbReference type="Proteomes" id="UP000320359"/>
    </source>
</evidence>
<dbReference type="InterPro" id="IPR000639">
    <property type="entry name" value="Epox_hydrolase-like"/>
</dbReference>
<keyword evidence="1" id="KW-0472">Membrane</keyword>
<gene>
    <name evidence="3" type="ORF">FM042_01330</name>
</gene>
<keyword evidence="4" id="KW-1185">Reference proteome</keyword>